<dbReference type="InterPro" id="IPR036569">
    <property type="entry name" value="RpiB_LacA_LacB_sf"/>
</dbReference>
<dbReference type="Proteomes" id="UP000224056">
    <property type="component" value="Chromosome"/>
</dbReference>
<gene>
    <name evidence="3" type="ORF">BA20089_08305</name>
</gene>
<dbReference type="Pfam" id="PF12408">
    <property type="entry name" value="DUF3666"/>
    <property type="match status" value="1"/>
</dbReference>
<organism evidence="3 4">
    <name type="scientific">Bifidobacterium asteroides DSM 20089</name>
    <dbReference type="NCBI Taxonomy" id="1437594"/>
    <lineage>
        <taxon>Bacteria</taxon>
        <taxon>Bacillati</taxon>
        <taxon>Actinomycetota</taxon>
        <taxon>Actinomycetes</taxon>
        <taxon>Bifidobacteriales</taxon>
        <taxon>Bifidobacteriaceae</taxon>
        <taxon>Bifidobacterium</taxon>
    </lineage>
</organism>
<protein>
    <recommendedName>
        <fullName evidence="2">Ribose-5-phosphate isomerase C-terminal domain-containing protein</fullName>
    </recommendedName>
</protein>
<proteinExistence type="inferred from homology"/>
<name>A0AAD0AAZ2_9BIFI</name>
<dbReference type="GeneID" id="93051378"/>
<dbReference type="NCBIfam" id="NF006753">
    <property type="entry name" value="PRK09273.1"/>
    <property type="match status" value="1"/>
</dbReference>
<dbReference type="Pfam" id="PF02502">
    <property type="entry name" value="LacAB_rpiB"/>
    <property type="match status" value="1"/>
</dbReference>
<dbReference type="InterPro" id="IPR003500">
    <property type="entry name" value="RpiB_LacA_LacB"/>
</dbReference>
<accession>A0AAD0AAZ2</accession>
<dbReference type="GO" id="GO:0005975">
    <property type="term" value="P:carbohydrate metabolic process"/>
    <property type="evidence" value="ECO:0007669"/>
    <property type="project" value="InterPro"/>
</dbReference>
<dbReference type="SUPFAM" id="SSF89623">
    <property type="entry name" value="Ribose/Galactose isomerase RpiB/AlsB"/>
    <property type="match status" value="1"/>
</dbReference>
<dbReference type="PANTHER" id="PTHR30345:SF6">
    <property type="entry name" value="RIBOSE 5-PHOSPHATE ISOMERASE"/>
    <property type="match status" value="1"/>
</dbReference>
<dbReference type="InterPro" id="IPR022133">
    <property type="entry name" value="Ribose_5_isomerase_C"/>
</dbReference>
<dbReference type="GO" id="GO:0016861">
    <property type="term" value="F:intramolecular oxidoreductase activity, interconverting aldoses and ketoses"/>
    <property type="evidence" value="ECO:0007669"/>
    <property type="project" value="UniProtKB-ARBA"/>
</dbReference>
<sequence>MKVALINENSQAAKNQIIFETLKKVCDSKGYQTFNYGMYGKQGESQLTYVQNGLLASILLNAGAVDFVITGCGTGQGAMTALNSFPGIVCGLAEEPTDAYLFSQINGGNALSIPFAKGFGWGGELNLELIFERLFAEPMGGGYPKERAVPERCNAGILQKVKAQVYRPLTEVLDRLDPDFVKETIAGEHFAEYFMANAQDGPIKDRIAALLA</sequence>
<evidence type="ECO:0000313" key="3">
    <source>
        <dbReference type="EMBL" id="ATO42103.1"/>
    </source>
</evidence>
<dbReference type="EMBL" id="CP017696">
    <property type="protein sequence ID" value="ATO42103.1"/>
    <property type="molecule type" value="Genomic_DNA"/>
</dbReference>
<dbReference type="AlphaFoldDB" id="A0AAD0AAZ2"/>
<dbReference type="PANTHER" id="PTHR30345">
    <property type="entry name" value="RIBOSE-5-PHOSPHATE ISOMERASE B"/>
    <property type="match status" value="1"/>
</dbReference>
<evidence type="ECO:0000256" key="1">
    <source>
        <dbReference type="ARBA" id="ARBA00008754"/>
    </source>
</evidence>
<dbReference type="Gene3D" id="3.40.1400.10">
    <property type="entry name" value="Sugar-phosphate isomerase, RpiB/LacA/LacB"/>
    <property type="match status" value="1"/>
</dbReference>
<evidence type="ECO:0000259" key="2">
    <source>
        <dbReference type="Pfam" id="PF12408"/>
    </source>
</evidence>
<reference evidence="3 4" key="1">
    <citation type="submission" date="2016-10" db="EMBL/GenBank/DDBJ databases">
        <title>The whole genome sequencing and assembly of B. asteroides DSM 20089 strain.</title>
        <authorList>
            <person name="Lee Y.-J."/>
            <person name="Park M.-K."/>
            <person name="Yi H."/>
            <person name="Bahn Y.-S."/>
            <person name="Kim J.F."/>
            <person name="Lee D.-W."/>
        </authorList>
    </citation>
    <scope>NUCLEOTIDE SEQUENCE [LARGE SCALE GENOMIC DNA]</scope>
    <source>
        <strain evidence="3 4">DSM 20089</strain>
    </source>
</reference>
<dbReference type="RefSeq" id="WP_015021141.1">
    <property type="nucleotide sequence ID" value="NZ_CP017696.1"/>
</dbReference>
<comment type="similarity">
    <text evidence="1">Belongs to the LacAB/RpiB family.</text>
</comment>
<feature type="domain" description="Ribose-5-phosphate isomerase C-terminal" evidence="2">
    <location>
        <begin position="166"/>
        <end position="208"/>
    </location>
</feature>
<evidence type="ECO:0000313" key="4">
    <source>
        <dbReference type="Proteomes" id="UP000224056"/>
    </source>
</evidence>